<feature type="domain" description="NB-ARC" evidence="6">
    <location>
        <begin position="63"/>
        <end position="233"/>
    </location>
</feature>
<dbReference type="InterPro" id="IPR042197">
    <property type="entry name" value="Apaf_helical"/>
</dbReference>
<name>A0A059ABM1_EUCGR</name>
<reference evidence="8" key="1">
    <citation type="submission" date="2013-07" db="EMBL/GenBank/DDBJ databases">
        <title>The genome of Eucalyptus grandis.</title>
        <authorList>
            <person name="Schmutz J."/>
            <person name="Hayes R."/>
            <person name="Myburg A."/>
            <person name="Tuskan G."/>
            <person name="Grattapaglia D."/>
            <person name="Rokhsar D.S."/>
        </authorList>
    </citation>
    <scope>NUCLEOTIDE SEQUENCE</scope>
    <source>
        <tissue evidence="8">Leaf extractions</tissue>
    </source>
</reference>
<dbReference type="InterPro" id="IPR032675">
    <property type="entry name" value="LRR_dom_sf"/>
</dbReference>
<dbReference type="EMBL" id="KK198762">
    <property type="protein sequence ID" value="KCW51462.1"/>
    <property type="molecule type" value="Genomic_DNA"/>
</dbReference>
<dbReference type="InParanoid" id="A0A059ABM1"/>
<dbReference type="Pfam" id="PF23598">
    <property type="entry name" value="LRR_14"/>
    <property type="match status" value="1"/>
</dbReference>
<gene>
    <name evidence="8" type="ORF">EUGRSUZ_J00987</name>
</gene>
<dbReference type="InterPro" id="IPR027417">
    <property type="entry name" value="P-loop_NTPase"/>
</dbReference>
<dbReference type="PRINTS" id="PR00364">
    <property type="entry name" value="DISEASERSIST"/>
</dbReference>
<evidence type="ECO:0000256" key="1">
    <source>
        <dbReference type="ARBA" id="ARBA00008894"/>
    </source>
</evidence>
<evidence type="ECO:0000256" key="4">
    <source>
        <dbReference type="ARBA" id="ARBA00022821"/>
    </source>
</evidence>
<keyword evidence="2" id="KW-0677">Repeat</keyword>
<dbReference type="STRING" id="71139.A0A059ABM1"/>
<dbReference type="FunCoup" id="A0A059ABM1">
    <property type="interactions" value="16"/>
</dbReference>
<keyword evidence="4" id="KW-0611">Plant defense</keyword>
<evidence type="ECO:0000256" key="2">
    <source>
        <dbReference type="ARBA" id="ARBA00022737"/>
    </source>
</evidence>
<dbReference type="SUPFAM" id="SSF52058">
    <property type="entry name" value="L domain-like"/>
    <property type="match status" value="1"/>
</dbReference>
<comment type="similarity">
    <text evidence="1">Belongs to the disease resistance NB-LRR family.</text>
</comment>
<dbReference type="Gene3D" id="3.80.10.10">
    <property type="entry name" value="Ribonuclease Inhibitor"/>
    <property type="match status" value="2"/>
</dbReference>
<organism evidence="8">
    <name type="scientific">Eucalyptus grandis</name>
    <name type="common">Flooded gum</name>
    <dbReference type="NCBI Taxonomy" id="71139"/>
    <lineage>
        <taxon>Eukaryota</taxon>
        <taxon>Viridiplantae</taxon>
        <taxon>Streptophyta</taxon>
        <taxon>Embryophyta</taxon>
        <taxon>Tracheophyta</taxon>
        <taxon>Spermatophyta</taxon>
        <taxon>Magnoliopsida</taxon>
        <taxon>eudicotyledons</taxon>
        <taxon>Gunneridae</taxon>
        <taxon>Pentapetalae</taxon>
        <taxon>rosids</taxon>
        <taxon>malvids</taxon>
        <taxon>Myrtales</taxon>
        <taxon>Myrtaceae</taxon>
        <taxon>Myrtoideae</taxon>
        <taxon>Eucalypteae</taxon>
        <taxon>Eucalyptus</taxon>
    </lineage>
</organism>
<proteinExistence type="inferred from homology"/>
<dbReference type="Gene3D" id="1.10.8.430">
    <property type="entry name" value="Helical domain of apoptotic protease-activating factors"/>
    <property type="match status" value="1"/>
</dbReference>
<evidence type="ECO:0000259" key="6">
    <source>
        <dbReference type="Pfam" id="PF00931"/>
    </source>
</evidence>
<dbReference type="FunFam" id="1.10.10.10:FF:000322">
    <property type="entry name" value="Probable disease resistance protein At1g63360"/>
    <property type="match status" value="1"/>
</dbReference>
<dbReference type="InterPro" id="IPR002182">
    <property type="entry name" value="NB-ARC"/>
</dbReference>
<feature type="domain" description="Disease resistance R13L4/SHOC-2-like LRR" evidence="7">
    <location>
        <begin position="480"/>
        <end position="813"/>
    </location>
</feature>
<dbReference type="GO" id="GO:0006952">
    <property type="term" value="P:defense response"/>
    <property type="evidence" value="ECO:0007669"/>
    <property type="project" value="UniProtKB-KW"/>
</dbReference>
<dbReference type="InterPro" id="IPR055414">
    <property type="entry name" value="LRR_R13L4/SHOC2-like"/>
</dbReference>
<evidence type="ECO:0000256" key="5">
    <source>
        <dbReference type="ARBA" id="ARBA00022840"/>
    </source>
</evidence>
<evidence type="ECO:0000259" key="7">
    <source>
        <dbReference type="Pfam" id="PF23598"/>
    </source>
</evidence>
<dbReference type="SUPFAM" id="SSF52540">
    <property type="entry name" value="P-loop containing nucleoside triphosphate hydrolases"/>
    <property type="match status" value="1"/>
</dbReference>
<dbReference type="Gene3D" id="3.40.50.300">
    <property type="entry name" value="P-loop containing nucleotide triphosphate hydrolases"/>
    <property type="match status" value="1"/>
</dbReference>
<dbReference type="PANTHER" id="PTHR33463">
    <property type="entry name" value="NB-ARC DOMAIN-CONTAINING PROTEIN-RELATED"/>
    <property type="match status" value="1"/>
</dbReference>
<accession>A0A059ABM1</accession>
<dbReference type="InterPro" id="IPR050905">
    <property type="entry name" value="Plant_NBS-LRR"/>
</dbReference>
<evidence type="ECO:0000313" key="8">
    <source>
        <dbReference type="EMBL" id="KCW51462.1"/>
    </source>
</evidence>
<dbReference type="AlphaFoldDB" id="A0A059ABM1"/>
<evidence type="ECO:0000256" key="3">
    <source>
        <dbReference type="ARBA" id="ARBA00022741"/>
    </source>
</evidence>
<keyword evidence="3" id="KW-0547">Nucleotide-binding</keyword>
<dbReference type="FunFam" id="3.40.50.300:FF:001091">
    <property type="entry name" value="Probable disease resistance protein At1g61300"/>
    <property type="match status" value="1"/>
</dbReference>
<dbReference type="Pfam" id="PF00931">
    <property type="entry name" value="NB-ARC"/>
    <property type="match status" value="1"/>
</dbReference>
<dbReference type="GO" id="GO:0005524">
    <property type="term" value="F:ATP binding"/>
    <property type="evidence" value="ECO:0007669"/>
    <property type="project" value="UniProtKB-KW"/>
</dbReference>
<dbReference type="Gramene" id="KCW51462">
    <property type="protein sequence ID" value="KCW51462"/>
    <property type="gene ID" value="EUGRSUZ_J00987"/>
</dbReference>
<dbReference type="OMA" id="SSQDDCH"/>
<sequence length="896" mass="101931">MEIVASVVSSLVVEGGKIVYRSISSKIRSCWHGETMGDAADSHIKVAELIPCPSIRDHTTASQTMARILQLLHDDKARRIGIWGMGGVGKSYLVKNLNNKLSSTSSSQKPFSLIIWATVSKTTSSQEPDLKNLQKKIASRLNLKEEETMERTAIQLLERLRREKFLLILDDVWEAINLDLVGIPRPESHLGSKILLTARSLHVCRKMMTDVEVKVEVLMDEEAWELFKEHAGQVADLQSIKPLAGTVCKECGKLPLALITVGSAMRRKERVGLWENAIDELRMSRPSIDGIEPNLYSSLKLSYDSLQNEKLKSCFLYCCLYPDDYSILISELVECWWAEGLIDDQLTYHAALNGGIALIESLKDSCLLETGDSDDSVKMHGVVRDVAIWIATCANSESKFLVRANVRMTRLSEFELQRDLERVSLMRNSIKALSDKEIECPKMISIFLQYNFLQNIPENFLRGFGALKVMNLGGTQVRSLPVSLLHLRDLRALLLRSCNHLEELPPLGSLTKLCILDLHDTSIKQLPEGMDQLTNLKKLDLSYTLNLEFVLAETVSKLTSLEFLDVMESGYRWLIKPRPPMSYFEIYLQERHKEQRATVEDLQSLQRLSVLYLRLYDTVTAFEECDVYWIQRLKTFCCSMGLTYLVPDTPRPTEKDLSGDSIEWFISHATSLAFDNCCNLHEILENIVINRVDRFTNIKILTLKDAMLNEGSNARLDLLPNLEELYLDNIGKMKSISVLADRLGLIFPRLEALVVTGCDELEKLFFLGDRITSLPKLSKIKVDTCVRLNELFQYVLGSAKGHAAVPNLQTARLSGLPQLQCLCRREESWQSLEQLEVVRCPLLKKLPFRTINGNSIKEIRGDAHWWREVHWDTDDIKLHFDKHFKEMLDLQASLGR</sequence>
<dbReference type="eggNOG" id="KOG4658">
    <property type="taxonomic scope" value="Eukaryota"/>
</dbReference>
<dbReference type="PANTHER" id="PTHR33463:SF202">
    <property type="entry name" value="NB-ARC DOMAIN-CONTAINING PROTEIN"/>
    <property type="match status" value="1"/>
</dbReference>
<keyword evidence="5" id="KW-0067">ATP-binding</keyword>
<dbReference type="GO" id="GO:0043531">
    <property type="term" value="F:ADP binding"/>
    <property type="evidence" value="ECO:0007669"/>
    <property type="project" value="InterPro"/>
</dbReference>
<protein>
    <submittedName>
        <fullName evidence="8">Uncharacterized protein</fullName>
    </submittedName>
</protein>